<dbReference type="InterPro" id="IPR051532">
    <property type="entry name" value="Ester_Hydrolysis_Enzymes"/>
</dbReference>
<dbReference type="PANTHER" id="PTHR30383:SF5">
    <property type="entry name" value="SGNH HYDROLASE-TYPE ESTERASE DOMAIN-CONTAINING PROTEIN"/>
    <property type="match status" value="1"/>
</dbReference>
<evidence type="ECO:0000313" key="2">
    <source>
        <dbReference type="Proteomes" id="UP000280346"/>
    </source>
</evidence>
<dbReference type="AlphaFoldDB" id="A0A433JBY1"/>
<accession>A0A433JBY1</accession>
<keyword evidence="2" id="KW-1185">Reference proteome</keyword>
<dbReference type="OrthoDB" id="7203637at2"/>
<dbReference type="Proteomes" id="UP000280346">
    <property type="component" value="Unassembled WGS sequence"/>
</dbReference>
<reference evidence="1 2" key="1">
    <citation type="submission" date="2018-12" db="EMBL/GenBank/DDBJ databases">
        <authorList>
            <person name="Yang Y."/>
        </authorList>
    </citation>
    <scope>NUCLEOTIDE SEQUENCE [LARGE SCALE GENOMIC DNA]</scope>
    <source>
        <strain evidence="1 2">GSF71</strain>
    </source>
</reference>
<keyword evidence="1" id="KW-0378">Hydrolase</keyword>
<dbReference type="Pfam" id="PF25182">
    <property type="entry name" value="NonGDSL"/>
    <property type="match status" value="1"/>
</dbReference>
<dbReference type="GO" id="GO:0004622">
    <property type="term" value="F:phosphatidylcholine lysophospholipase activity"/>
    <property type="evidence" value="ECO:0007669"/>
    <property type="project" value="TreeGrafter"/>
</dbReference>
<sequence>MPRVAERIAAGLPLRIVALGSSSTAGAGASAPDRAYPARLAHYLGQRMPGVALTVLNKGINGETDDQTVERIGTDVLAQKADLLIWQVGANTVLREGDFAVSEASVRRGVEQARAAGLDVVLMDLQYAPKMLEKTRAGDMLTQISHLANEEHVGLFRRFAVMRDLVQTQRMGVADLIGPDGVHQTDAGYDCVARTLAGGIEDALRPANADARGAAPAR</sequence>
<dbReference type="PANTHER" id="PTHR30383">
    <property type="entry name" value="THIOESTERASE 1/PROTEASE 1/LYSOPHOSPHOLIPASE L1"/>
    <property type="match status" value="1"/>
</dbReference>
<organism evidence="1 2">
    <name type="scientific">Azospirillum doebereinerae</name>
    <dbReference type="NCBI Taxonomy" id="92933"/>
    <lineage>
        <taxon>Bacteria</taxon>
        <taxon>Pseudomonadati</taxon>
        <taxon>Pseudomonadota</taxon>
        <taxon>Alphaproteobacteria</taxon>
        <taxon>Rhodospirillales</taxon>
        <taxon>Azospirillaceae</taxon>
        <taxon>Azospirillum</taxon>
    </lineage>
</organism>
<name>A0A433JBY1_9PROT</name>
<dbReference type="InterPro" id="IPR036514">
    <property type="entry name" value="SGNH_hydro_sf"/>
</dbReference>
<evidence type="ECO:0000313" key="1">
    <source>
        <dbReference type="EMBL" id="RUQ73869.1"/>
    </source>
</evidence>
<proteinExistence type="predicted"/>
<dbReference type="Gene3D" id="3.40.50.1110">
    <property type="entry name" value="SGNH hydrolase"/>
    <property type="match status" value="1"/>
</dbReference>
<gene>
    <name evidence="1" type="ORF">EJ913_08115</name>
</gene>
<dbReference type="SUPFAM" id="SSF52266">
    <property type="entry name" value="SGNH hydrolase"/>
    <property type="match status" value="1"/>
</dbReference>
<protein>
    <submittedName>
        <fullName evidence="1">SGNH/GDSL hydrolase family protein</fullName>
    </submittedName>
</protein>
<comment type="caution">
    <text evidence="1">The sequence shown here is derived from an EMBL/GenBank/DDBJ whole genome shotgun (WGS) entry which is preliminary data.</text>
</comment>
<dbReference type="InterPro" id="IPR057572">
    <property type="entry name" value="NonGDSL"/>
</dbReference>
<dbReference type="EMBL" id="RZIJ01000005">
    <property type="protein sequence ID" value="RUQ73869.1"/>
    <property type="molecule type" value="Genomic_DNA"/>
</dbReference>